<evidence type="ECO:0000313" key="3">
    <source>
        <dbReference type="Proteomes" id="UP000326950"/>
    </source>
</evidence>
<dbReference type="Proteomes" id="UP000326950">
    <property type="component" value="Unassembled WGS sequence"/>
</dbReference>
<dbReference type="Gene3D" id="3.20.20.140">
    <property type="entry name" value="Metal-dependent hydrolases"/>
    <property type="match status" value="1"/>
</dbReference>
<reference evidence="2 3" key="1">
    <citation type="submission" date="2019-04" db="EMBL/GenBank/DDBJ databases">
        <title>Friends and foes A comparative genomics study of 23 Aspergillus species from section Flavi.</title>
        <authorList>
            <consortium name="DOE Joint Genome Institute"/>
            <person name="Kjaerbolling I."/>
            <person name="Vesth T."/>
            <person name="Frisvad J.C."/>
            <person name="Nybo J.L."/>
            <person name="Theobald S."/>
            <person name="Kildgaard S."/>
            <person name="Isbrandt T."/>
            <person name="Kuo A."/>
            <person name="Sato A."/>
            <person name="Lyhne E.K."/>
            <person name="Kogle M.E."/>
            <person name="Wiebenga A."/>
            <person name="Kun R.S."/>
            <person name="Lubbers R.J."/>
            <person name="Makela M.R."/>
            <person name="Barry K."/>
            <person name="Chovatia M."/>
            <person name="Clum A."/>
            <person name="Daum C."/>
            <person name="Haridas S."/>
            <person name="He G."/>
            <person name="LaButti K."/>
            <person name="Lipzen A."/>
            <person name="Mondo S."/>
            <person name="Riley R."/>
            <person name="Salamov A."/>
            <person name="Simmons B.A."/>
            <person name="Magnuson J.K."/>
            <person name="Henrissat B."/>
            <person name="Mortensen U.H."/>
            <person name="Larsen T.O."/>
            <person name="Devries R.P."/>
            <person name="Grigoriev I.V."/>
            <person name="Machida M."/>
            <person name="Baker S.E."/>
            <person name="Andersen M.R."/>
        </authorList>
    </citation>
    <scope>NUCLEOTIDE SEQUENCE [LARGE SCALE GENOMIC DNA]</scope>
    <source>
        <strain evidence="2 3">CBS 117626</strain>
    </source>
</reference>
<dbReference type="Gene3D" id="3.10.310.70">
    <property type="match status" value="1"/>
</dbReference>
<dbReference type="Pfam" id="PF07969">
    <property type="entry name" value="Amidohydro_3"/>
    <property type="match status" value="1"/>
</dbReference>
<dbReference type="OrthoDB" id="3501663at2759"/>
<dbReference type="SUPFAM" id="SSF51556">
    <property type="entry name" value="Metallo-dependent hydrolases"/>
    <property type="match status" value="1"/>
</dbReference>
<feature type="domain" description="Amidohydrolase 3" evidence="1">
    <location>
        <begin position="54"/>
        <end position="532"/>
    </location>
</feature>
<dbReference type="PANTHER" id="PTHR22642">
    <property type="entry name" value="IMIDAZOLONEPROPIONASE"/>
    <property type="match status" value="1"/>
</dbReference>
<dbReference type="InterPro" id="IPR011059">
    <property type="entry name" value="Metal-dep_hydrolase_composite"/>
</dbReference>
<dbReference type="PANTHER" id="PTHR22642:SF2">
    <property type="entry name" value="PROTEIN LONG AFTER FAR-RED 3"/>
    <property type="match status" value="1"/>
</dbReference>
<dbReference type="SUPFAM" id="SSF51338">
    <property type="entry name" value="Composite domain of metallo-dependent hydrolases"/>
    <property type="match status" value="1"/>
</dbReference>
<dbReference type="InterPro" id="IPR032466">
    <property type="entry name" value="Metal_Hydrolase"/>
</dbReference>
<dbReference type="Gene3D" id="2.30.40.10">
    <property type="entry name" value="Urease, subunit C, domain 1"/>
    <property type="match status" value="1"/>
</dbReference>
<dbReference type="EMBL" id="ML738587">
    <property type="protein sequence ID" value="KAE8168048.1"/>
    <property type="molecule type" value="Genomic_DNA"/>
</dbReference>
<protein>
    <submittedName>
        <fullName evidence="2">Amidohydrolase family-domain-containing protein</fullName>
    </submittedName>
</protein>
<organism evidence="2 3">
    <name type="scientific">Aspergillus tamarii</name>
    <dbReference type="NCBI Taxonomy" id="41984"/>
    <lineage>
        <taxon>Eukaryota</taxon>
        <taxon>Fungi</taxon>
        <taxon>Dikarya</taxon>
        <taxon>Ascomycota</taxon>
        <taxon>Pezizomycotina</taxon>
        <taxon>Eurotiomycetes</taxon>
        <taxon>Eurotiomycetidae</taxon>
        <taxon>Eurotiales</taxon>
        <taxon>Aspergillaceae</taxon>
        <taxon>Aspergillus</taxon>
        <taxon>Aspergillus subgen. Circumdati</taxon>
    </lineage>
</organism>
<proteinExistence type="predicted"/>
<keyword evidence="3" id="KW-1185">Reference proteome</keyword>
<dbReference type="InterPro" id="IPR013108">
    <property type="entry name" value="Amidohydro_3"/>
</dbReference>
<evidence type="ECO:0000313" key="2">
    <source>
        <dbReference type="EMBL" id="KAE8168048.1"/>
    </source>
</evidence>
<gene>
    <name evidence="2" type="ORF">BDV40DRAFT_295167</name>
</gene>
<accession>A0A5N6VAK8</accession>
<keyword evidence="2" id="KW-0378">Hydrolase</keyword>
<dbReference type="AlphaFoldDB" id="A0A5N6VAK8"/>
<sequence length="558" mass="61556">MSRAAAAYIHGKVFTVDERKPWAEAFIVSASGRFEAVGTDETILRLAKEQSLPTYDLKNAFIMPGIHDAHTHLLLASMQKLNEIDIGSDSTAATIGANIKKGQSACACADAHVREDWLIANFYAGNNFPDGKIDRKYLDDAFPDRPLLVRDISCHNVVMNSAGLARAGYDIEAREDPPGGKYVRRPDGSMTGELVEAATTQVWSRLPQPPVSYVKEAILYGIGMSHRFGITSVQEASANTIYLHALRELEQENRLQMEVFPHIVHAPETFAAESQETLHHLIENAESFRSEHVDPRFVKFWMDGAPIPPHFTHCDLGPDGFPDENKLLLSFDSLLSALIQHDAAGMTCKIHCAGEGSVRRALDVLEIVRQSSPAGPRHELAHCNAIHQDDIPRMTKLQITAEMSPAIFHETSLTVNFPHIFRWPFKKLQDAGVHVTVGSDWILPPTPDIFPALSAIVERLGSEPGKAAEEAGGEKICRIITLSGAEAVGRSMNLGSIEVGKKANFIAVDRDLSRGEFAGAKVLKTWFEGEVVWERRANRDLVVGKFKFQSLSNRRASC</sequence>
<dbReference type="GO" id="GO:0016810">
    <property type="term" value="F:hydrolase activity, acting on carbon-nitrogen (but not peptide) bonds"/>
    <property type="evidence" value="ECO:0007669"/>
    <property type="project" value="InterPro"/>
</dbReference>
<name>A0A5N6VAK8_ASPTM</name>
<evidence type="ECO:0000259" key="1">
    <source>
        <dbReference type="Pfam" id="PF07969"/>
    </source>
</evidence>